<dbReference type="Proteomes" id="UP000483362">
    <property type="component" value="Unassembled WGS sequence"/>
</dbReference>
<keyword evidence="1" id="KW-0732">Signal</keyword>
<evidence type="ECO:0000313" key="3">
    <source>
        <dbReference type="Proteomes" id="UP000483362"/>
    </source>
</evidence>
<keyword evidence="3" id="KW-1185">Reference proteome</keyword>
<evidence type="ECO:0000313" key="2">
    <source>
        <dbReference type="EMBL" id="MSS18299.1"/>
    </source>
</evidence>
<sequence length="292" mass="33861">MKLLYCFILFPLCCLAESTSGNNIQKLYVFEDSPLRMITMRFENDSTVTISNRENENNGWKHILFFSDTYRYNWISHRKIGLYLSTTNRDDYTVRKKPILPARMNTSQKVNYSCQIFPLLSDGVITFSEDYSLLSAANFILRSTDSLKWMSKTNLVSPLLYARLGIGKFKKYLYKFGDRKERNLTFHFVDSKTVEIENRDLSGKGLSFIDRYEVKPYKKKLCRYKIVKLLSTTRSDRRKASCLPPMSSGEMSCSSNVLPILEGKCIYFNISYLLLQIGQFSFNYVGDTVPLG</sequence>
<organism evidence="2 3">
    <name type="scientific">Sodaliphilus pleomorphus</name>
    <dbReference type="NCBI Taxonomy" id="2606626"/>
    <lineage>
        <taxon>Bacteria</taxon>
        <taxon>Pseudomonadati</taxon>
        <taxon>Bacteroidota</taxon>
        <taxon>Bacteroidia</taxon>
        <taxon>Bacteroidales</taxon>
        <taxon>Muribaculaceae</taxon>
        <taxon>Sodaliphilus</taxon>
    </lineage>
</organism>
<proteinExistence type="predicted"/>
<evidence type="ECO:0000256" key="1">
    <source>
        <dbReference type="SAM" id="SignalP"/>
    </source>
</evidence>
<protein>
    <submittedName>
        <fullName evidence="2">Uncharacterized protein</fullName>
    </submittedName>
</protein>
<feature type="chain" id="PRO_5026784653" evidence="1">
    <location>
        <begin position="17"/>
        <end position="292"/>
    </location>
</feature>
<feature type="signal peptide" evidence="1">
    <location>
        <begin position="1"/>
        <end position="16"/>
    </location>
</feature>
<name>A0A6L5XFN1_9BACT</name>
<dbReference type="RefSeq" id="WP_154327468.1">
    <property type="nucleotide sequence ID" value="NZ_CP045696.1"/>
</dbReference>
<reference evidence="2 3" key="1">
    <citation type="submission" date="2019-08" db="EMBL/GenBank/DDBJ databases">
        <title>In-depth cultivation of the pig gut microbiome towards novel bacterial diversity and tailored functional studies.</title>
        <authorList>
            <person name="Wylensek D."/>
            <person name="Hitch T.C.A."/>
            <person name="Clavel T."/>
        </authorList>
    </citation>
    <scope>NUCLEOTIDE SEQUENCE [LARGE SCALE GENOMIC DNA]</scope>
    <source>
        <strain evidence="2 3">Oil-RF-744-WCA-WT-10</strain>
    </source>
</reference>
<gene>
    <name evidence="2" type="ORF">FYJ29_11085</name>
</gene>
<dbReference type="AlphaFoldDB" id="A0A6L5XFN1"/>
<comment type="caution">
    <text evidence="2">The sequence shown here is derived from an EMBL/GenBank/DDBJ whole genome shotgun (WGS) entry which is preliminary data.</text>
</comment>
<accession>A0A6L5XFN1</accession>
<dbReference type="EMBL" id="VULT01000019">
    <property type="protein sequence ID" value="MSS18299.1"/>
    <property type="molecule type" value="Genomic_DNA"/>
</dbReference>